<sequence>MEYTEKMGQGFRSAHGFGYEDYRMRHDLLIKVEKRRQADYEKERLTTSLLESQLRNNI</sequence>
<dbReference type="Pfam" id="PF26149">
    <property type="entry name" value="YuzK"/>
    <property type="match status" value="1"/>
</dbReference>
<comment type="caution">
    <text evidence="1">The sequence shown here is derived from an EMBL/GenBank/DDBJ whole genome shotgun (WGS) entry which is preliminary data.</text>
</comment>
<dbReference type="InterPro" id="IPR058676">
    <property type="entry name" value="YuzK"/>
</dbReference>
<accession>A0ABV8X9T0</accession>
<keyword evidence="2" id="KW-1185">Reference proteome</keyword>
<organism evidence="1 2">
    <name type="scientific">Chungangia koreensis</name>
    <dbReference type="NCBI Taxonomy" id="752657"/>
    <lineage>
        <taxon>Bacteria</taxon>
        <taxon>Bacillati</taxon>
        <taxon>Bacillota</taxon>
        <taxon>Bacilli</taxon>
        <taxon>Lactobacillales</taxon>
        <taxon>Chungangia</taxon>
    </lineage>
</organism>
<dbReference type="RefSeq" id="WP_378156289.1">
    <property type="nucleotide sequence ID" value="NZ_JBHSEC010000020.1"/>
</dbReference>
<evidence type="ECO:0000313" key="2">
    <source>
        <dbReference type="Proteomes" id="UP001595817"/>
    </source>
</evidence>
<name>A0ABV8X9T0_9LACT</name>
<proteinExistence type="predicted"/>
<dbReference type="Proteomes" id="UP001595817">
    <property type="component" value="Unassembled WGS sequence"/>
</dbReference>
<protein>
    <submittedName>
        <fullName evidence="1">Uncharacterized protein</fullName>
    </submittedName>
</protein>
<evidence type="ECO:0000313" key="1">
    <source>
        <dbReference type="EMBL" id="MFC4411387.1"/>
    </source>
</evidence>
<reference evidence="2" key="1">
    <citation type="journal article" date="2019" name="Int. J. Syst. Evol. Microbiol.">
        <title>The Global Catalogue of Microorganisms (GCM) 10K type strain sequencing project: providing services to taxonomists for standard genome sequencing and annotation.</title>
        <authorList>
            <consortium name="The Broad Institute Genomics Platform"/>
            <consortium name="The Broad Institute Genome Sequencing Center for Infectious Disease"/>
            <person name="Wu L."/>
            <person name="Ma J."/>
        </authorList>
    </citation>
    <scope>NUCLEOTIDE SEQUENCE [LARGE SCALE GENOMIC DNA]</scope>
    <source>
        <strain evidence="2">CCUG 59778</strain>
    </source>
</reference>
<gene>
    <name evidence="1" type="ORF">ACFOZY_13240</name>
</gene>
<dbReference type="EMBL" id="JBHSEC010000020">
    <property type="protein sequence ID" value="MFC4411387.1"/>
    <property type="molecule type" value="Genomic_DNA"/>
</dbReference>